<dbReference type="OrthoDB" id="10400909at2759"/>
<organism evidence="1 2">
    <name type="scientific">Galdieria partita</name>
    <dbReference type="NCBI Taxonomy" id="83374"/>
    <lineage>
        <taxon>Eukaryota</taxon>
        <taxon>Rhodophyta</taxon>
        <taxon>Bangiophyceae</taxon>
        <taxon>Galdieriales</taxon>
        <taxon>Galdieriaceae</taxon>
        <taxon>Galdieria</taxon>
    </lineage>
</organism>
<protein>
    <submittedName>
        <fullName evidence="1">Uncharacterized protein</fullName>
    </submittedName>
</protein>
<keyword evidence="2" id="KW-1185">Reference proteome</keyword>
<sequence>MAAQKQHKKRLSFEVLPETSSCDHITERISHSAPGHLCGKKNKARKIFYYKDGNMAKGEPQKEITPVKKLNFPYSRHIQTKEKTLSVTTCENHQQTVYERKGNKSKKKLIKPGLLERLDNLLVLVNSDSQIYHKYENNSASVFSHLTKHVRVSSEIFTVNNWVYTYPTHALISCCSVVEDNQVDLAQSVLLFLPCEVYRSIPQYFRLLWPYFETTKNVHSEGKHSCQRILVASHVVPVRV</sequence>
<reference evidence="1" key="1">
    <citation type="journal article" date="2022" name="Proc. Natl. Acad. Sci. U.S.A.">
        <title>Life cycle and functional genomics of the unicellular red alga Galdieria for elucidating algal and plant evolution and industrial use.</title>
        <authorList>
            <person name="Hirooka S."/>
            <person name="Itabashi T."/>
            <person name="Ichinose T.M."/>
            <person name="Onuma R."/>
            <person name="Fujiwara T."/>
            <person name="Yamashita S."/>
            <person name="Jong L.W."/>
            <person name="Tomita R."/>
            <person name="Iwane A.H."/>
            <person name="Miyagishima S.Y."/>
        </authorList>
    </citation>
    <scope>NUCLEOTIDE SEQUENCE</scope>
    <source>
        <strain evidence="1">NBRC 102759</strain>
    </source>
</reference>
<reference evidence="1" key="2">
    <citation type="submission" date="2022-01" db="EMBL/GenBank/DDBJ databases">
        <authorList>
            <person name="Hirooka S."/>
            <person name="Miyagishima S.Y."/>
        </authorList>
    </citation>
    <scope>NUCLEOTIDE SEQUENCE</scope>
    <source>
        <strain evidence="1">NBRC 102759</strain>
    </source>
</reference>
<dbReference type="AlphaFoldDB" id="A0A9C7UM96"/>
<dbReference type="EMBL" id="BQMJ01000002">
    <property type="protein sequence ID" value="GJQ08500.1"/>
    <property type="molecule type" value="Genomic_DNA"/>
</dbReference>
<proteinExistence type="predicted"/>
<name>A0A9C7UM96_9RHOD</name>
<evidence type="ECO:0000313" key="2">
    <source>
        <dbReference type="Proteomes" id="UP001061958"/>
    </source>
</evidence>
<comment type="caution">
    <text evidence="1">The sequence shown here is derived from an EMBL/GenBank/DDBJ whole genome shotgun (WGS) entry which is preliminary data.</text>
</comment>
<evidence type="ECO:0000313" key="1">
    <source>
        <dbReference type="EMBL" id="GJQ08500.1"/>
    </source>
</evidence>
<accession>A0A9C7UM96</accession>
<gene>
    <name evidence="1" type="ORF">GpartN1_g291.t1</name>
</gene>
<dbReference type="Proteomes" id="UP001061958">
    <property type="component" value="Unassembled WGS sequence"/>
</dbReference>